<evidence type="ECO:0000313" key="3">
    <source>
        <dbReference type="Proteomes" id="UP001280121"/>
    </source>
</evidence>
<organism evidence="2 3">
    <name type="scientific">Dipteronia dyeriana</name>
    <dbReference type="NCBI Taxonomy" id="168575"/>
    <lineage>
        <taxon>Eukaryota</taxon>
        <taxon>Viridiplantae</taxon>
        <taxon>Streptophyta</taxon>
        <taxon>Embryophyta</taxon>
        <taxon>Tracheophyta</taxon>
        <taxon>Spermatophyta</taxon>
        <taxon>Magnoliopsida</taxon>
        <taxon>eudicotyledons</taxon>
        <taxon>Gunneridae</taxon>
        <taxon>Pentapetalae</taxon>
        <taxon>rosids</taxon>
        <taxon>malvids</taxon>
        <taxon>Sapindales</taxon>
        <taxon>Sapindaceae</taxon>
        <taxon>Hippocastanoideae</taxon>
        <taxon>Acereae</taxon>
        <taxon>Dipteronia</taxon>
    </lineage>
</organism>
<dbReference type="AlphaFoldDB" id="A0AAD9XLG1"/>
<keyword evidence="1" id="KW-0732">Signal</keyword>
<accession>A0AAD9XLG1</accession>
<comment type="caution">
    <text evidence="2">The sequence shown here is derived from an EMBL/GenBank/DDBJ whole genome shotgun (WGS) entry which is preliminary data.</text>
</comment>
<feature type="chain" id="PRO_5041925402" description="Secreted protein" evidence="1">
    <location>
        <begin position="21"/>
        <end position="102"/>
    </location>
</feature>
<evidence type="ECO:0000256" key="1">
    <source>
        <dbReference type="SAM" id="SignalP"/>
    </source>
</evidence>
<dbReference type="EMBL" id="JANJYI010000001">
    <property type="protein sequence ID" value="KAK2661552.1"/>
    <property type="molecule type" value="Genomic_DNA"/>
</dbReference>
<protein>
    <recommendedName>
        <fullName evidence="4">Secreted protein</fullName>
    </recommendedName>
</protein>
<proteinExistence type="predicted"/>
<evidence type="ECO:0000313" key="2">
    <source>
        <dbReference type="EMBL" id="KAK2661552.1"/>
    </source>
</evidence>
<sequence>MQRFVKHLILLLYDARSSLLQVFNFGCNIFSSTSAVTPSFLSGDLFLSLWRPLLFSSATSSAVSLPSPPTSPRGGLPVSHRLPSFKTCEKTIIEVNPYKFYC</sequence>
<keyword evidence="3" id="KW-1185">Reference proteome</keyword>
<name>A0AAD9XLG1_9ROSI</name>
<evidence type="ECO:0008006" key="4">
    <source>
        <dbReference type="Google" id="ProtNLM"/>
    </source>
</evidence>
<feature type="signal peptide" evidence="1">
    <location>
        <begin position="1"/>
        <end position="20"/>
    </location>
</feature>
<gene>
    <name evidence="2" type="ORF">Ddye_000126</name>
</gene>
<reference evidence="2" key="1">
    <citation type="journal article" date="2023" name="Plant J.">
        <title>Genome sequences and population genomics provide insights into the demographic history, inbreeding, and mutation load of two 'living fossil' tree species of Dipteronia.</title>
        <authorList>
            <person name="Feng Y."/>
            <person name="Comes H.P."/>
            <person name="Chen J."/>
            <person name="Zhu S."/>
            <person name="Lu R."/>
            <person name="Zhang X."/>
            <person name="Li P."/>
            <person name="Qiu J."/>
            <person name="Olsen K.M."/>
            <person name="Qiu Y."/>
        </authorList>
    </citation>
    <scope>NUCLEOTIDE SEQUENCE</scope>
    <source>
        <strain evidence="2">KIB01</strain>
    </source>
</reference>
<dbReference type="Proteomes" id="UP001280121">
    <property type="component" value="Unassembled WGS sequence"/>
</dbReference>